<sequence>MSTESAKTSPGQPKQLPRLSIPGMTPNVDGYDGGIPDWLMVSGLTVRVDNSWVASPGDIINIVMMPSMTSLAMKPVRAGEEQHHSYFFSIPREKLPDGELRLGYVVNYKGSDDDYEASYPLSILVKTDLPAGEDMDQLEPGHSQLKYTLSALEVYPPEAAKGVSVIVQPYPNMHPSDRIHFQWGSLNVVQKVAGVGQATLIVINHAQLIKAGDSDGLLVGFYIVDLVGNASTPRSKYTRVVVALDNAQREGPFIQSDDQPGYIDIERLNGANLKVGMYTPGHIGRTGDWYVITFKAYPPLGGEVVHRRIEVITRAGTATYHEVPYSKVRAAAGGWVAISYELIRADDLTPYVSKQTCAEVVGSVIRLEAPYFEKYPEDTVFIENSLVVNIPWYAWRKPTDTLTLILRYVKSLNEIILFSVTKPVGSFWSDGQPVQWALTGTDLQPFVGYAPDLYFVYESESASVVRARSVDLNESLRRQVQILQGS</sequence>
<reference evidence="2 3" key="2">
    <citation type="submission" date="2017-10" db="EMBL/GenBank/DDBJ databases">
        <title>Bacterial endophytes that colonize and modify switchgrass growth.</title>
        <authorList>
            <person name="Debolt S."/>
        </authorList>
    </citation>
    <scope>NUCLEOTIDE SEQUENCE [LARGE SCALE GENOMIC DNA]</scope>
    <source>
        <strain evidence="2 3">A2-S9</strain>
    </source>
</reference>
<evidence type="ECO:0000256" key="1">
    <source>
        <dbReference type="SAM" id="MobiDB-lite"/>
    </source>
</evidence>
<reference evidence="2 3" key="1">
    <citation type="submission" date="2017-09" db="EMBL/GenBank/DDBJ databases">
        <authorList>
            <person name="DeBolt S."/>
            <person name="Huntemann M."/>
            <person name="Clum A."/>
            <person name="Pillay M."/>
            <person name="Palaniappan K."/>
            <person name="Varghese N."/>
            <person name="Mikhailova N."/>
            <person name="Stamatis D."/>
            <person name="Reddy T."/>
            <person name="Daum C."/>
            <person name="Shapiro N."/>
            <person name="Ivanova N."/>
            <person name="Kyrpides N."/>
            <person name="Woyke T."/>
        </authorList>
    </citation>
    <scope>NUCLEOTIDE SEQUENCE [LARGE SCALE GENOMIC DNA]</scope>
    <source>
        <strain evidence="2 3">A2-S9</strain>
    </source>
</reference>
<dbReference type="EMBL" id="PDJN01000001">
    <property type="protein sequence ID" value="PFG71764.1"/>
    <property type="molecule type" value="Genomic_DNA"/>
</dbReference>
<accession>A0A7Z1GTR5</accession>
<dbReference type="RefSeq" id="WP_098479540.1">
    <property type="nucleotide sequence ID" value="NZ_PDJN01000001.1"/>
</dbReference>
<proteinExistence type="predicted"/>
<evidence type="ECO:0000313" key="2">
    <source>
        <dbReference type="EMBL" id="PFG71764.1"/>
    </source>
</evidence>
<dbReference type="Proteomes" id="UP000221580">
    <property type="component" value="Unassembled WGS sequence"/>
</dbReference>
<feature type="compositionally biased region" description="Polar residues" evidence="1">
    <location>
        <begin position="1"/>
        <end position="12"/>
    </location>
</feature>
<evidence type="ECO:0000313" key="3">
    <source>
        <dbReference type="Proteomes" id="UP000221580"/>
    </source>
</evidence>
<organism evidence="2 3">
    <name type="scientific">Pseudomonas poae</name>
    <dbReference type="NCBI Taxonomy" id="200451"/>
    <lineage>
        <taxon>Bacteria</taxon>
        <taxon>Pseudomonadati</taxon>
        <taxon>Pseudomonadota</taxon>
        <taxon>Gammaproteobacteria</taxon>
        <taxon>Pseudomonadales</taxon>
        <taxon>Pseudomonadaceae</taxon>
        <taxon>Pseudomonas</taxon>
    </lineage>
</organism>
<comment type="caution">
    <text evidence="2">The sequence shown here is derived from an EMBL/GenBank/DDBJ whole genome shotgun (WGS) entry which is preliminary data.</text>
</comment>
<dbReference type="AlphaFoldDB" id="A0A7Z1GTR5"/>
<name>A0A7Z1GTR5_9PSED</name>
<feature type="region of interest" description="Disordered" evidence="1">
    <location>
        <begin position="1"/>
        <end position="23"/>
    </location>
</feature>
<gene>
    <name evidence="2" type="ORF">DM05_2137</name>
</gene>
<protein>
    <submittedName>
        <fullName evidence="2">Uncharacterized protein</fullName>
    </submittedName>
</protein>